<proteinExistence type="predicted"/>
<name>A0A1W1HBL6_9BACT</name>
<dbReference type="Proteomes" id="UP000191931">
    <property type="component" value="Unassembled WGS sequence"/>
</dbReference>
<evidence type="ECO:0000313" key="1">
    <source>
        <dbReference type="EMBL" id="SLM29833.1"/>
    </source>
</evidence>
<evidence type="ECO:0000313" key="2">
    <source>
        <dbReference type="Proteomes" id="UP000191931"/>
    </source>
</evidence>
<gene>
    <name evidence="1" type="ORF">MTBBW1_20030</name>
</gene>
<accession>A0A1W1HBL6</accession>
<dbReference type="EMBL" id="FWEV01000112">
    <property type="protein sequence ID" value="SLM29833.1"/>
    <property type="molecule type" value="Genomic_DNA"/>
</dbReference>
<reference evidence="1 2" key="1">
    <citation type="submission" date="2017-03" db="EMBL/GenBank/DDBJ databases">
        <authorList>
            <person name="Afonso C.L."/>
            <person name="Miller P.J."/>
            <person name="Scott M.A."/>
            <person name="Spackman E."/>
            <person name="Goraichik I."/>
            <person name="Dimitrov K.M."/>
            <person name="Suarez D.L."/>
            <person name="Swayne D.E."/>
        </authorList>
    </citation>
    <scope>NUCLEOTIDE SEQUENCE [LARGE SCALE GENOMIC DNA]</scope>
    <source>
        <strain evidence="1">PRJEB14757</strain>
    </source>
</reference>
<keyword evidence="2" id="KW-1185">Reference proteome</keyword>
<organism evidence="1 2">
    <name type="scientific">Desulfamplus magnetovallimortis</name>
    <dbReference type="NCBI Taxonomy" id="1246637"/>
    <lineage>
        <taxon>Bacteria</taxon>
        <taxon>Pseudomonadati</taxon>
        <taxon>Thermodesulfobacteriota</taxon>
        <taxon>Desulfobacteria</taxon>
        <taxon>Desulfobacterales</taxon>
        <taxon>Desulfobacteraceae</taxon>
        <taxon>Desulfamplus</taxon>
    </lineage>
</organism>
<sequence length="46" mass="5420">MPNSGIIIKIKEMKVVLKIGCYNCFHTKFTLIKQNSTRHFEIVTFF</sequence>
<protein>
    <submittedName>
        <fullName evidence="1">Uncharacterized protein</fullName>
    </submittedName>
</protein>
<dbReference type="AlphaFoldDB" id="A0A1W1HBL6"/>